<feature type="transmembrane region" description="Helical" evidence="1">
    <location>
        <begin position="303"/>
        <end position="322"/>
    </location>
</feature>
<accession>W7D4I8</accession>
<feature type="transmembrane region" description="Helical" evidence="1">
    <location>
        <begin position="230"/>
        <end position="251"/>
    </location>
</feature>
<feature type="transmembrane region" description="Helical" evidence="1">
    <location>
        <begin position="419"/>
        <end position="443"/>
    </location>
</feature>
<protein>
    <submittedName>
        <fullName evidence="2">Gluconate permease</fullName>
    </submittedName>
</protein>
<feature type="transmembrane region" description="Helical" evidence="1">
    <location>
        <begin position="140"/>
        <end position="158"/>
    </location>
</feature>
<reference evidence="2 3" key="1">
    <citation type="journal article" date="2014" name="Int. J. Syst. Evol. Microbiol.">
        <title>Listeria floridensis sp. nov., Listeria aquatica sp. nov., Listeria cornellensis sp. nov., Listeria riparia sp. nov. and Listeria grandensis sp. nov., from agricultural and natural environments.</title>
        <authorList>
            <person name="den Bakker H.C."/>
            <person name="Warchocki S."/>
            <person name="Wright E.M."/>
            <person name="Allred A.F."/>
            <person name="Ahlstrom C."/>
            <person name="Manuel C.S."/>
            <person name="Stasiewicz M.J."/>
            <person name="Burrell A."/>
            <person name="Roof S."/>
            <person name="Strawn L."/>
            <person name="Fortes E.D."/>
            <person name="Nightingale K.K."/>
            <person name="Kephart D."/>
            <person name="Wiedmann M."/>
        </authorList>
    </citation>
    <scope>NUCLEOTIDE SEQUENCE [LARGE SCALE GENOMIC DNA]</scope>
    <source>
        <strain evidence="2 3">FSL S10-1204</strain>
    </source>
</reference>
<gene>
    <name evidence="2" type="ORF">PRIP_15587</name>
</gene>
<keyword evidence="1" id="KW-1133">Transmembrane helix</keyword>
<evidence type="ECO:0000313" key="2">
    <source>
        <dbReference type="EMBL" id="EUJ42776.1"/>
    </source>
</evidence>
<feature type="transmembrane region" description="Helical" evidence="1">
    <location>
        <begin position="30"/>
        <end position="48"/>
    </location>
</feature>
<dbReference type="OrthoDB" id="9787129at2"/>
<dbReference type="PANTHER" id="PTHR30354">
    <property type="entry name" value="GNT FAMILY GLUCONATE TRANSPORTER"/>
    <property type="match status" value="1"/>
</dbReference>
<feature type="transmembrane region" description="Helical" evidence="1">
    <location>
        <begin position="60"/>
        <end position="81"/>
    </location>
</feature>
<keyword evidence="1" id="KW-0472">Membrane</keyword>
<keyword evidence="3" id="KW-1185">Reference proteome</keyword>
<feature type="transmembrane region" description="Helical" evidence="1">
    <location>
        <begin position="342"/>
        <end position="370"/>
    </location>
</feature>
<dbReference type="Proteomes" id="UP000019248">
    <property type="component" value="Unassembled WGS sequence"/>
</dbReference>
<dbReference type="PATRIC" id="fig|1265816.5.peg.3080"/>
<dbReference type="GO" id="GO:0015128">
    <property type="term" value="F:gluconate transmembrane transporter activity"/>
    <property type="evidence" value="ECO:0007669"/>
    <property type="project" value="InterPro"/>
</dbReference>
<dbReference type="Pfam" id="PF02447">
    <property type="entry name" value="GntP_permease"/>
    <property type="match status" value="1"/>
</dbReference>
<sequence>MHDVYLFSITIVAILIVILGVSWWKWHAYLSLSVATIFLAIFAGMPWGKIAGAFETGVGAVLGHLVGILALGTILGKMMSTSGAGMQIANFFIDKFGVKRLPWAMFFSGLIIGIPVFFEVGLVILLPIVLSIQKNVKQNILLLGLPVLAGLSIAHGIIPPHPGAMTAISIYNANVSEVLLYAICFALPAGIIAGPLYAKFISKRITPEHEPTLMRPDTIKDNKRLPSVGISFFIVFLPIILMLLTMIAALFKLPTELTNIIDFIGNPLIALLISVFVAYYFLGFRLGLKADIIRDLTDESMRPLASIILIIGAGGAFKQILIDTGVATAIANLSSQMHLSPIVMSFCVAGLIRVATGSATVALTTAAGIVAPIVESMTGVNTALLVIATGAGSLMLSHVNDAGFWLVKEYLGLTVKETFKTWTVLETLLSFSVFFMVLIANIFV</sequence>
<comment type="caution">
    <text evidence="2">The sequence shown here is derived from an EMBL/GenBank/DDBJ whole genome shotgun (WGS) entry which is preliminary data.</text>
</comment>
<evidence type="ECO:0000313" key="3">
    <source>
        <dbReference type="Proteomes" id="UP000019248"/>
    </source>
</evidence>
<feature type="transmembrane region" description="Helical" evidence="1">
    <location>
        <begin position="263"/>
        <end position="282"/>
    </location>
</feature>
<evidence type="ECO:0000256" key="1">
    <source>
        <dbReference type="SAM" id="Phobius"/>
    </source>
</evidence>
<proteinExistence type="predicted"/>
<dbReference type="PANTHER" id="PTHR30354:SF26">
    <property type="entry name" value="TRANSPORTER, PUTATIVE-RELATED"/>
    <property type="match status" value="1"/>
</dbReference>
<name>W7D4I8_9LIST</name>
<feature type="transmembrane region" description="Helical" evidence="1">
    <location>
        <begin position="382"/>
        <end position="399"/>
    </location>
</feature>
<feature type="transmembrane region" description="Helical" evidence="1">
    <location>
        <begin position="5"/>
        <end position="24"/>
    </location>
</feature>
<keyword evidence="1" id="KW-0812">Transmembrane</keyword>
<dbReference type="NCBIfam" id="TIGR00791">
    <property type="entry name" value="gntP"/>
    <property type="match status" value="1"/>
</dbReference>
<dbReference type="InterPro" id="IPR003474">
    <property type="entry name" value="Glcn_transporter"/>
</dbReference>
<dbReference type="EMBL" id="AODL01000033">
    <property type="protein sequence ID" value="EUJ42776.1"/>
    <property type="molecule type" value="Genomic_DNA"/>
</dbReference>
<organism evidence="2 3">
    <name type="scientific">Listeria riparia FSL S10-1204</name>
    <dbReference type="NCBI Taxonomy" id="1265816"/>
    <lineage>
        <taxon>Bacteria</taxon>
        <taxon>Bacillati</taxon>
        <taxon>Bacillota</taxon>
        <taxon>Bacilli</taxon>
        <taxon>Bacillales</taxon>
        <taxon>Listeriaceae</taxon>
        <taxon>Listeria</taxon>
    </lineage>
</organism>
<dbReference type="GO" id="GO:0005886">
    <property type="term" value="C:plasma membrane"/>
    <property type="evidence" value="ECO:0007669"/>
    <property type="project" value="TreeGrafter"/>
</dbReference>
<feature type="transmembrane region" description="Helical" evidence="1">
    <location>
        <begin position="101"/>
        <end position="128"/>
    </location>
</feature>
<dbReference type="RefSeq" id="WP_036102049.1">
    <property type="nucleotide sequence ID" value="NZ_AODL01000033.1"/>
</dbReference>
<feature type="transmembrane region" description="Helical" evidence="1">
    <location>
        <begin position="178"/>
        <end position="198"/>
    </location>
</feature>
<dbReference type="AlphaFoldDB" id="W7D4I8"/>
<dbReference type="PIRSF" id="PIRSF002746">
    <property type="entry name" value="Gluconate_transporter"/>
    <property type="match status" value="1"/>
</dbReference>